<gene>
    <name evidence="1" type="ORF">RN606_02880</name>
</gene>
<name>A0AA96J7E4_9MICO</name>
<keyword evidence="2" id="KW-1185">Reference proteome</keyword>
<sequence>MEIVHLALATDWDAAVAAGEYRISGRGMTLEAEGFIHCSTWLQLPRTAKRFYADLTEPLVALVMDEDVVRAAGTEVRYEGDVDLFPHIYGPIDPAWVTPRPASIDKSWLSVER</sequence>
<reference evidence="1 2" key="1">
    <citation type="submission" date="2023-09" db="EMBL/GenBank/DDBJ databases">
        <title>Demequina sp. a novel bacteria isolated from Capsicum annuum.</title>
        <authorList>
            <person name="Humaira Z."/>
            <person name="Lee J."/>
            <person name="Cho D."/>
        </authorList>
    </citation>
    <scope>NUCLEOTIDE SEQUENCE [LARGE SCALE GENOMIC DNA]</scope>
    <source>
        <strain evidence="1 2">OYTSA14</strain>
    </source>
</reference>
<dbReference type="RefSeq" id="WP_313499807.1">
    <property type="nucleotide sequence ID" value="NZ_CP134879.1"/>
</dbReference>
<organism evidence="1 2">
    <name type="scientific">Demequina capsici</name>
    <dbReference type="NCBI Taxonomy" id="3075620"/>
    <lineage>
        <taxon>Bacteria</taxon>
        <taxon>Bacillati</taxon>
        <taxon>Actinomycetota</taxon>
        <taxon>Actinomycetes</taxon>
        <taxon>Micrococcales</taxon>
        <taxon>Demequinaceae</taxon>
        <taxon>Demequina</taxon>
    </lineage>
</organism>
<dbReference type="SUPFAM" id="SSF56399">
    <property type="entry name" value="ADP-ribosylation"/>
    <property type="match status" value="1"/>
</dbReference>
<proteinExistence type="predicted"/>
<evidence type="ECO:0000313" key="1">
    <source>
        <dbReference type="EMBL" id="WNM25107.1"/>
    </source>
</evidence>
<dbReference type="InterPro" id="IPR009297">
    <property type="entry name" value="DUF952"/>
</dbReference>
<protein>
    <submittedName>
        <fullName evidence="1">DUF952 domain-containing protein</fullName>
    </submittedName>
</protein>
<accession>A0AA96J7E4</accession>
<dbReference type="EMBL" id="CP134879">
    <property type="protein sequence ID" value="WNM25107.1"/>
    <property type="molecule type" value="Genomic_DNA"/>
</dbReference>
<dbReference type="Proteomes" id="UP001304125">
    <property type="component" value="Chromosome"/>
</dbReference>
<dbReference type="Pfam" id="PF06108">
    <property type="entry name" value="DUF952"/>
    <property type="match status" value="1"/>
</dbReference>
<dbReference type="AlphaFoldDB" id="A0AA96J7E4"/>
<dbReference type="Gene3D" id="3.20.170.20">
    <property type="entry name" value="Protein of unknown function DUF952"/>
    <property type="match status" value="1"/>
</dbReference>
<evidence type="ECO:0000313" key="2">
    <source>
        <dbReference type="Proteomes" id="UP001304125"/>
    </source>
</evidence>